<dbReference type="SMART" id="SM00342">
    <property type="entry name" value="HTH_ARAC"/>
    <property type="match status" value="1"/>
</dbReference>
<dbReference type="Gene3D" id="1.10.10.60">
    <property type="entry name" value="Homeodomain-like"/>
    <property type="match status" value="2"/>
</dbReference>
<keyword evidence="3" id="KW-0804">Transcription</keyword>
<accession>A0ABM7HPV9</accession>
<evidence type="ECO:0000313" key="5">
    <source>
        <dbReference type="EMBL" id="BBX32585.1"/>
    </source>
</evidence>
<dbReference type="PROSITE" id="PS01124">
    <property type="entry name" value="HTH_ARAC_FAMILY_2"/>
    <property type="match status" value="1"/>
</dbReference>
<protein>
    <submittedName>
        <fullName evidence="5">AraC family transcriptional regulator</fullName>
    </submittedName>
</protein>
<evidence type="ECO:0000256" key="1">
    <source>
        <dbReference type="ARBA" id="ARBA00023015"/>
    </source>
</evidence>
<keyword evidence="1" id="KW-0805">Transcription regulation</keyword>
<sequence length="322" mass="34763">MRHRPGAYHDSVDVFDDLLRRVRAHGAVLTRSEFGPDSAIDLPGEAALTLCIPLRNDGWICPVGDVPHRLPTGAAAIVRGPRRAVFAGERAGARGCGEPHTGVDGAAHERDASGPTVLLVGTYQVDGEVPNRLLQVLPPVLTVPDDHDCAAMRDYLDAQLSRQRPGRQIVMDRLLDWLLVCTLRDWFDQPQATPPAWYHALADDIVGSALRAMHAAPAAQWTVASLAAEAGVSRTTFATRFTDLIGEPPLSYLTQWRMDVAADLLAEPSMTVARAARRVGYADAFGFSTAFKRARGVSPTDYRATLLADTTPAVPGDEAFNA</sequence>
<dbReference type="InterPro" id="IPR009057">
    <property type="entry name" value="Homeodomain-like_sf"/>
</dbReference>
<dbReference type="InterPro" id="IPR050204">
    <property type="entry name" value="AraC_XylS_family_regulators"/>
</dbReference>
<dbReference type="InterPro" id="IPR018060">
    <property type="entry name" value="HTH_AraC"/>
</dbReference>
<proteinExistence type="predicted"/>
<reference evidence="5 6" key="1">
    <citation type="journal article" date="2019" name="Emerg. Microbes Infect.">
        <title>Comprehensive subspecies identification of 175 nontuberculous mycobacteria species based on 7547 genomic profiles.</title>
        <authorList>
            <person name="Matsumoto Y."/>
            <person name="Kinjo T."/>
            <person name="Motooka D."/>
            <person name="Nabeya D."/>
            <person name="Jung N."/>
            <person name="Uechi K."/>
            <person name="Horii T."/>
            <person name="Iida T."/>
            <person name="Fujita J."/>
            <person name="Nakamura S."/>
        </authorList>
    </citation>
    <scope>NUCLEOTIDE SEQUENCE [LARGE SCALE GENOMIC DNA]</scope>
    <source>
        <strain evidence="5 6">JCM 12375</strain>
    </source>
</reference>
<dbReference type="PROSITE" id="PS00041">
    <property type="entry name" value="HTH_ARAC_FAMILY_1"/>
    <property type="match status" value="1"/>
</dbReference>
<dbReference type="InterPro" id="IPR018062">
    <property type="entry name" value="HTH_AraC-typ_CS"/>
</dbReference>
<keyword evidence="6" id="KW-1185">Reference proteome</keyword>
<dbReference type="Pfam" id="PF12833">
    <property type="entry name" value="HTH_18"/>
    <property type="match status" value="1"/>
</dbReference>
<evidence type="ECO:0000256" key="2">
    <source>
        <dbReference type="ARBA" id="ARBA00023125"/>
    </source>
</evidence>
<evidence type="ECO:0000313" key="6">
    <source>
        <dbReference type="Proteomes" id="UP000465622"/>
    </source>
</evidence>
<organism evidence="5 6">
    <name type="scientific">Mycolicibacterium mageritense</name>
    <name type="common">Mycobacterium mageritense</name>
    <dbReference type="NCBI Taxonomy" id="53462"/>
    <lineage>
        <taxon>Bacteria</taxon>
        <taxon>Bacillati</taxon>
        <taxon>Actinomycetota</taxon>
        <taxon>Actinomycetes</taxon>
        <taxon>Mycobacteriales</taxon>
        <taxon>Mycobacteriaceae</taxon>
        <taxon>Mycolicibacterium</taxon>
    </lineage>
</organism>
<dbReference type="SUPFAM" id="SSF46689">
    <property type="entry name" value="Homeodomain-like"/>
    <property type="match status" value="2"/>
</dbReference>
<keyword evidence="2" id="KW-0238">DNA-binding</keyword>
<dbReference type="EMBL" id="AP022567">
    <property type="protein sequence ID" value="BBX32585.1"/>
    <property type="molecule type" value="Genomic_DNA"/>
</dbReference>
<dbReference type="PANTHER" id="PTHR46796:SF13">
    <property type="entry name" value="HTH-TYPE TRANSCRIPTIONAL ACTIVATOR RHAS"/>
    <property type="match status" value="1"/>
</dbReference>
<evidence type="ECO:0000256" key="3">
    <source>
        <dbReference type="ARBA" id="ARBA00023163"/>
    </source>
</evidence>
<feature type="domain" description="HTH araC/xylS-type" evidence="4">
    <location>
        <begin position="207"/>
        <end position="305"/>
    </location>
</feature>
<dbReference type="Pfam" id="PF12852">
    <property type="entry name" value="Cupin_6"/>
    <property type="match status" value="1"/>
</dbReference>
<evidence type="ECO:0000259" key="4">
    <source>
        <dbReference type="PROSITE" id="PS01124"/>
    </source>
</evidence>
<dbReference type="Proteomes" id="UP000465622">
    <property type="component" value="Chromosome"/>
</dbReference>
<dbReference type="PANTHER" id="PTHR46796">
    <property type="entry name" value="HTH-TYPE TRANSCRIPTIONAL ACTIVATOR RHAS-RELATED"/>
    <property type="match status" value="1"/>
</dbReference>
<gene>
    <name evidence="5" type="ORF">MMAGJ_18670</name>
</gene>
<name>A0ABM7HPV9_MYCME</name>
<dbReference type="InterPro" id="IPR032783">
    <property type="entry name" value="AraC_lig"/>
</dbReference>